<feature type="transmembrane region" description="Helical" evidence="1">
    <location>
        <begin position="12"/>
        <end position="35"/>
    </location>
</feature>
<dbReference type="AlphaFoldDB" id="A0A2V5J0E7"/>
<proteinExistence type="predicted"/>
<evidence type="ECO:0000313" key="3">
    <source>
        <dbReference type="Proteomes" id="UP000248817"/>
    </source>
</evidence>
<accession>A0A2V5J0E7</accession>
<dbReference type="EMBL" id="KZ825594">
    <property type="protein sequence ID" value="PYI26526.1"/>
    <property type="molecule type" value="Genomic_DNA"/>
</dbReference>
<evidence type="ECO:0000256" key="1">
    <source>
        <dbReference type="SAM" id="Phobius"/>
    </source>
</evidence>
<feature type="transmembrane region" description="Helical" evidence="1">
    <location>
        <begin position="56"/>
        <end position="81"/>
    </location>
</feature>
<dbReference type="Proteomes" id="UP000248817">
    <property type="component" value="Unassembled WGS sequence"/>
</dbReference>
<protein>
    <submittedName>
        <fullName evidence="2">Uncharacterized protein</fullName>
    </submittedName>
</protein>
<evidence type="ECO:0000313" key="2">
    <source>
        <dbReference type="EMBL" id="PYI26526.1"/>
    </source>
</evidence>
<keyword evidence="1" id="KW-1133">Transmembrane helix</keyword>
<name>A0A2V5J0E7_9EURO</name>
<organism evidence="2 3">
    <name type="scientific">Aspergillus indologenus CBS 114.80</name>
    <dbReference type="NCBI Taxonomy" id="1450541"/>
    <lineage>
        <taxon>Eukaryota</taxon>
        <taxon>Fungi</taxon>
        <taxon>Dikarya</taxon>
        <taxon>Ascomycota</taxon>
        <taxon>Pezizomycotina</taxon>
        <taxon>Eurotiomycetes</taxon>
        <taxon>Eurotiomycetidae</taxon>
        <taxon>Eurotiales</taxon>
        <taxon>Aspergillaceae</taxon>
        <taxon>Aspergillus</taxon>
        <taxon>Aspergillus subgen. Circumdati</taxon>
    </lineage>
</organism>
<keyword evidence="1" id="KW-0472">Membrane</keyword>
<reference evidence="2 3" key="1">
    <citation type="submission" date="2018-02" db="EMBL/GenBank/DDBJ databases">
        <title>The genomes of Aspergillus section Nigri reveals drivers in fungal speciation.</title>
        <authorList>
            <consortium name="DOE Joint Genome Institute"/>
            <person name="Vesth T.C."/>
            <person name="Nybo J."/>
            <person name="Theobald S."/>
            <person name="Brandl J."/>
            <person name="Frisvad J.C."/>
            <person name="Nielsen K.F."/>
            <person name="Lyhne E.K."/>
            <person name="Kogle M.E."/>
            <person name="Kuo A."/>
            <person name="Riley R."/>
            <person name="Clum A."/>
            <person name="Nolan M."/>
            <person name="Lipzen A."/>
            <person name="Salamov A."/>
            <person name="Henrissat B."/>
            <person name="Wiebenga A."/>
            <person name="De vries R.P."/>
            <person name="Grigoriev I.V."/>
            <person name="Mortensen U.H."/>
            <person name="Andersen M.R."/>
            <person name="Baker S.E."/>
        </authorList>
    </citation>
    <scope>NUCLEOTIDE SEQUENCE [LARGE SCALE GENOMIC DNA]</scope>
    <source>
        <strain evidence="2 3">CBS 114.80</strain>
    </source>
</reference>
<keyword evidence="3" id="KW-1185">Reference proteome</keyword>
<keyword evidence="1" id="KW-0812">Transmembrane</keyword>
<sequence length="84" mass="9545">MLTDQLEVSRPFVSFFLLLPLLSHGCSLEGLALLMMNNLPISIVHLRSRTAERKPYTIFQFYLIHIHACLIALSSHAILFAGHR</sequence>
<gene>
    <name evidence="2" type="ORF">BP00DRAFT_430275</name>
</gene>